<organism evidence="1 2">
    <name type="scientific">Chitinasiproducens palmae</name>
    <dbReference type="NCBI Taxonomy" id="1770053"/>
    <lineage>
        <taxon>Bacteria</taxon>
        <taxon>Pseudomonadati</taxon>
        <taxon>Pseudomonadota</taxon>
        <taxon>Betaproteobacteria</taxon>
        <taxon>Burkholderiales</taxon>
        <taxon>Burkholderiaceae</taxon>
        <taxon>Chitinasiproducens</taxon>
    </lineage>
</organism>
<reference evidence="2" key="1">
    <citation type="submission" date="2016-09" db="EMBL/GenBank/DDBJ databases">
        <authorList>
            <person name="Varghese N."/>
            <person name="Submissions S."/>
        </authorList>
    </citation>
    <scope>NUCLEOTIDE SEQUENCE [LARGE SCALE GENOMIC DNA]</scope>
    <source>
        <strain evidence="2">JS23</strain>
    </source>
</reference>
<gene>
    <name evidence="1" type="ORF">SAMN05216551_1102</name>
</gene>
<dbReference type="EMBL" id="FNLO01000010">
    <property type="protein sequence ID" value="SDV49950.1"/>
    <property type="molecule type" value="Genomic_DNA"/>
</dbReference>
<proteinExistence type="predicted"/>
<protein>
    <submittedName>
        <fullName evidence="1">Hemin uptake protein hemP</fullName>
    </submittedName>
</protein>
<evidence type="ECO:0000313" key="1">
    <source>
        <dbReference type="EMBL" id="SDV49950.1"/>
    </source>
</evidence>
<keyword evidence="2" id="KW-1185">Reference proteome</keyword>
<dbReference type="Gene3D" id="2.10.70.10">
    <property type="entry name" value="Complement Module, domain 1"/>
    <property type="match status" value="1"/>
</dbReference>
<dbReference type="Pfam" id="PF10636">
    <property type="entry name" value="hemP"/>
    <property type="match status" value="1"/>
</dbReference>
<dbReference type="InterPro" id="IPR019600">
    <property type="entry name" value="Hemin_uptake_protein_HemP"/>
</dbReference>
<dbReference type="Proteomes" id="UP000243719">
    <property type="component" value="Unassembled WGS sequence"/>
</dbReference>
<dbReference type="RefSeq" id="WP_091910917.1">
    <property type="nucleotide sequence ID" value="NZ_FNLO01000010.1"/>
</dbReference>
<accession>A0A1H2PTD3</accession>
<dbReference type="AlphaFoldDB" id="A0A1H2PTD3"/>
<dbReference type="OrthoDB" id="5348353at2"/>
<evidence type="ECO:0000313" key="2">
    <source>
        <dbReference type="Proteomes" id="UP000243719"/>
    </source>
</evidence>
<name>A0A1H2PTD3_9BURK</name>
<sequence>MLSAERSTQTLSLRKPAGNVRVVAANGRPVLSASRVASKTVYTPAQDDGVVASQTLLGGRKVMQIAHNGETYQLRLTRHGKLILTK</sequence>